<reference evidence="7" key="2">
    <citation type="submission" date="2025-08" db="UniProtKB">
        <authorList>
            <consortium name="Ensembl"/>
        </authorList>
    </citation>
    <scope>IDENTIFICATION</scope>
</reference>
<dbReference type="InterPro" id="IPR039722">
    <property type="entry name" value="Upf3"/>
</dbReference>
<dbReference type="InterPro" id="IPR035979">
    <property type="entry name" value="RBD_domain_sf"/>
</dbReference>
<feature type="domain" description="UPF3" evidence="6">
    <location>
        <begin position="195"/>
        <end position="231"/>
    </location>
</feature>
<dbReference type="GO" id="GO:0045727">
    <property type="term" value="P:positive regulation of translation"/>
    <property type="evidence" value="ECO:0007669"/>
    <property type="project" value="TreeGrafter"/>
</dbReference>
<dbReference type="Ensembl" id="ENSAMET00000045923.1">
    <property type="protein sequence ID" value="ENSAMEP00000025899.1"/>
    <property type="gene ID" value="ENSAMEG00000004259.2"/>
</dbReference>
<evidence type="ECO:0000256" key="4">
    <source>
        <dbReference type="ARBA" id="ARBA00023242"/>
    </source>
</evidence>
<dbReference type="AlphaFoldDB" id="A0A7N5JIK3"/>
<dbReference type="InterPro" id="IPR012677">
    <property type="entry name" value="Nucleotide-bd_a/b_plait_sf"/>
</dbReference>
<keyword evidence="4" id="KW-0539">Nucleus</keyword>
<evidence type="ECO:0000256" key="5">
    <source>
        <dbReference type="SAM" id="MobiDB-lite"/>
    </source>
</evidence>
<dbReference type="GO" id="GO:0005737">
    <property type="term" value="C:cytoplasm"/>
    <property type="evidence" value="ECO:0007669"/>
    <property type="project" value="TreeGrafter"/>
</dbReference>
<evidence type="ECO:0000313" key="7">
    <source>
        <dbReference type="Ensembl" id="ENSAMEP00000025899.1"/>
    </source>
</evidence>
<organism evidence="7 8">
    <name type="scientific">Ailuropoda melanoleuca</name>
    <name type="common">Giant panda</name>
    <dbReference type="NCBI Taxonomy" id="9646"/>
    <lineage>
        <taxon>Eukaryota</taxon>
        <taxon>Metazoa</taxon>
        <taxon>Chordata</taxon>
        <taxon>Craniata</taxon>
        <taxon>Vertebrata</taxon>
        <taxon>Euteleostomi</taxon>
        <taxon>Mammalia</taxon>
        <taxon>Eutheria</taxon>
        <taxon>Laurasiatheria</taxon>
        <taxon>Carnivora</taxon>
        <taxon>Caniformia</taxon>
        <taxon>Ursidae</taxon>
        <taxon>Ailuropoda</taxon>
    </lineage>
</organism>
<evidence type="ECO:0000259" key="6">
    <source>
        <dbReference type="Pfam" id="PF03467"/>
    </source>
</evidence>
<dbReference type="PANTHER" id="PTHR13112:SF2">
    <property type="entry name" value="REGULATOR OF NONSENSE TRANSCRIPTS 3A"/>
    <property type="match status" value="1"/>
</dbReference>
<dbReference type="GeneTree" id="ENSGT00390000017146"/>
<dbReference type="SUPFAM" id="SSF54928">
    <property type="entry name" value="RNA-binding domain, RBD"/>
    <property type="match status" value="1"/>
</dbReference>
<protein>
    <submittedName>
        <fullName evidence="7">UPF3A regulator of nonsense mediated mRNA decay</fullName>
    </submittedName>
</protein>
<feature type="compositionally biased region" description="Gly residues" evidence="5">
    <location>
        <begin position="85"/>
        <end position="106"/>
    </location>
</feature>
<dbReference type="Pfam" id="PF03467">
    <property type="entry name" value="Smg4_UPF3"/>
    <property type="match status" value="1"/>
</dbReference>
<feature type="region of interest" description="Disordered" evidence="5">
    <location>
        <begin position="73"/>
        <end position="107"/>
    </location>
</feature>
<reference evidence="7 8" key="1">
    <citation type="journal article" date="2010" name="Nature">
        <title>The sequence and de novo assembly of the giant panda genome.</title>
        <authorList>
            <person name="Li R."/>
            <person name="Fan W."/>
            <person name="Tian G."/>
            <person name="Zhu H."/>
            <person name="He L."/>
            <person name="Cai J."/>
            <person name="Huang Q."/>
            <person name="Cai Q."/>
            <person name="Li B."/>
            <person name="Bai Y."/>
            <person name="Zhang Z."/>
            <person name="Zhang Y."/>
            <person name="Wang W."/>
            <person name="Li J."/>
            <person name="Wei F."/>
            <person name="Li H."/>
            <person name="Jian M."/>
            <person name="Li J."/>
            <person name="Zhang Z."/>
            <person name="Nielsen R."/>
            <person name="Li D."/>
            <person name="Gu W."/>
            <person name="Yang Z."/>
            <person name="Xuan Z."/>
            <person name="Ryder O.A."/>
            <person name="Leung F.C."/>
            <person name="Zhou Y."/>
            <person name="Cao J."/>
            <person name="Sun X."/>
            <person name="Fu Y."/>
            <person name="Fang X."/>
            <person name="Guo X."/>
            <person name="Wang B."/>
            <person name="Hou R."/>
            <person name="Shen F."/>
            <person name="Mu B."/>
            <person name="Ni P."/>
            <person name="Lin R."/>
            <person name="Qian W."/>
            <person name="Wang G."/>
            <person name="Yu C."/>
            <person name="Nie W."/>
            <person name="Wang J."/>
            <person name="Wu Z."/>
            <person name="Liang H."/>
            <person name="Min J."/>
            <person name="Wu Q."/>
            <person name="Cheng S."/>
            <person name="Ruan J."/>
            <person name="Wang M."/>
            <person name="Shi Z."/>
            <person name="Wen M."/>
            <person name="Liu B."/>
            <person name="Ren X."/>
            <person name="Zheng H."/>
            <person name="Dong D."/>
            <person name="Cook K."/>
            <person name="Shan G."/>
            <person name="Zhang H."/>
            <person name="Kosiol C."/>
            <person name="Xie X."/>
            <person name="Lu Z."/>
            <person name="Zheng H."/>
            <person name="Li Y."/>
            <person name="Steiner C.C."/>
            <person name="Lam T.T."/>
            <person name="Lin S."/>
            <person name="Zhang Q."/>
            <person name="Li G."/>
            <person name="Tian J."/>
            <person name="Gong T."/>
            <person name="Liu H."/>
            <person name="Zhang D."/>
            <person name="Fang L."/>
            <person name="Ye C."/>
            <person name="Zhang J."/>
            <person name="Hu W."/>
            <person name="Xu A."/>
            <person name="Ren Y."/>
            <person name="Zhang G."/>
            <person name="Bruford M.W."/>
            <person name="Li Q."/>
            <person name="Ma L."/>
            <person name="Guo Y."/>
            <person name="An N."/>
            <person name="Hu Y."/>
            <person name="Zheng Y."/>
            <person name="Shi Y."/>
            <person name="Li Z."/>
            <person name="Liu Q."/>
            <person name="Chen Y."/>
            <person name="Zhao J."/>
            <person name="Qu N."/>
            <person name="Zhao S."/>
            <person name="Tian F."/>
            <person name="Wang X."/>
            <person name="Wang H."/>
            <person name="Xu L."/>
            <person name="Liu X."/>
            <person name="Vinar T."/>
            <person name="Wang Y."/>
            <person name="Lam T.W."/>
            <person name="Yiu S.M."/>
            <person name="Liu S."/>
            <person name="Zhang H."/>
            <person name="Li D."/>
            <person name="Huang Y."/>
            <person name="Wang X."/>
            <person name="Yang G."/>
            <person name="Jiang Z."/>
            <person name="Wang J."/>
            <person name="Qin N."/>
            <person name="Li L."/>
            <person name="Li J."/>
            <person name="Bolund L."/>
            <person name="Kristiansen K."/>
            <person name="Wong G.K."/>
            <person name="Olson M."/>
            <person name="Zhang X."/>
            <person name="Li S."/>
            <person name="Yang H."/>
            <person name="Wang J."/>
            <person name="Wang J."/>
        </authorList>
    </citation>
    <scope>NUCLEOTIDE SEQUENCE [LARGE SCALE GENOMIC DNA]</scope>
</reference>
<gene>
    <name evidence="7" type="primary">UPF3A</name>
</gene>
<keyword evidence="8" id="KW-1185">Reference proteome</keyword>
<feature type="region of interest" description="Disordered" evidence="5">
    <location>
        <begin position="130"/>
        <end position="189"/>
    </location>
</feature>
<feature type="compositionally biased region" description="Basic and acidic residues" evidence="5">
    <location>
        <begin position="149"/>
        <end position="171"/>
    </location>
</feature>
<proteinExistence type="inferred from homology"/>
<evidence type="ECO:0000313" key="8">
    <source>
        <dbReference type="Proteomes" id="UP000008912"/>
    </source>
</evidence>
<feature type="compositionally biased region" description="Basic and acidic residues" evidence="5">
    <location>
        <begin position="243"/>
        <end position="262"/>
    </location>
</feature>
<dbReference type="GO" id="GO:0005730">
    <property type="term" value="C:nucleolus"/>
    <property type="evidence" value="ECO:0007669"/>
    <property type="project" value="TreeGrafter"/>
</dbReference>
<dbReference type="PANTHER" id="PTHR13112">
    <property type="entry name" value="UPF3 REGULATOR OF NONSENSE TRANSCRIPTS-LIKE PROTEIN"/>
    <property type="match status" value="1"/>
</dbReference>
<reference evidence="7" key="3">
    <citation type="submission" date="2025-09" db="UniProtKB">
        <authorList>
            <consortium name="Ensembl"/>
        </authorList>
    </citation>
    <scope>IDENTIFICATION</scope>
</reference>
<dbReference type="GO" id="GO:0000184">
    <property type="term" value="P:nuclear-transcribed mRNA catabolic process, nonsense-mediated decay"/>
    <property type="evidence" value="ECO:0007669"/>
    <property type="project" value="UniProtKB-KW"/>
</dbReference>
<dbReference type="GO" id="GO:0042162">
    <property type="term" value="F:telomeric DNA binding"/>
    <property type="evidence" value="ECO:0007669"/>
    <property type="project" value="TreeGrafter"/>
</dbReference>
<evidence type="ECO:0000256" key="1">
    <source>
        <dbReference type="ARBA" id="ARBA00004123"/>
    </source>
</evidence>
<comment type="subcellular location">
    <subcellularLocation>
        <location evidence="1">Nucleus</location>
    </subcellularLocation>
</comment>
<dbReference type="InterPro" id="IPR005120">
    <property type="entry name" value="UPF3_dom"/>
</dbReference>
<keyword evidence="3" id="KW-0866">Nonsense-mediated mRNA decay</keyword>
<evidence type="ECO:0000256" key="3">
    <source>
        <dbReference type="ARBA" id="ARBA00023161"/>
    </source>
</evidence>
<comment type="similarity">
    <text evidence="2">Belongs to the RENT3 family.</text>
</comment>
<accession>A0A7N5JIK3</accession>
<dbReference type="Gene3D" id="3.30.70.330">
    <property type="match status" value="1"/>
</dbReference>
<name>A0A7N5JIK3_AILME</name>
<feature type="region of interest" description="Disordered" evidence="5">
    <location>
        <begin position="235"/>
        <end position="262"/>
    </location>
</feature>
<dbReference type="Proteomes" id="UP000008912">
    <property type="component" value="Unassembled WGS sequence"/>
</dbReference>
<sequence length="262" mass="28088">MTGREEWHLGGPVSWPSAFGWGLDLGVLGSSPLLVPNFPLTGYWAKPFHPSPLPDPPETRLPAPVAVFRHRALPAGGPGPLHAPGPGGAGERGAGSGASRAAGGGATAQFSRRFGWGGRQRLLRGGCEMRSEKEGVGGSGAAVAARGSSGREKPSAVEVQFRRESPRREPEVPPDSSFGCGGVTGKPREEKTVLSKVVIRRLPPSLTKEQLEEQLRPLPAHDYFEFFTADSRPRISCSGRVRPIPEDSQKEAKEKRCPNWKH</sequence>
<evidence type="ECO:0000256" key="2">
    <source>
        <dbReference type="ARBA" id="ARBA00005991"/>
    </source>
</evidence>